<name>A0A1B6PJY2_SORBI</name>
<reference evidence="3" key="2">
    <citation type="journal article" date="2018" name="Plant J.">
        <title>The Sorghum bicolor reference genome: improved assembly, gene annotations, a transcriptome atlas, and signatures of genome organization.</title>
        <authorList>
            <person name="McCormick R.F."/>
            <person name="Truong S.K."/>
            <person name="Sreedasyam A."/>
            <person name="Jenkins J."/>
            <person name="Shu S."/>
            <person name="Sims D."/>
            <person name="Kennedy M."/>
            <person name="Amirebrahimi M."/>
            <person name="Weers B.D."/>
            <person name="McKinley B."/>
            <person name="Mattison A."/>
            <person name="Morishige D.T."/>
            <person name="Grimwood J."/>
            <person name="Schmutz J."/>
            <person name="Mullet J.E."/>
        </authorList>
    </citation>
    <scope>NUCLEOTIDE SEQUENCE [LARGE SCALE GENOMIC DNA]</scope>
    <source>
        <strain evidence="3">cv. BTx623</strain>
    </source>
</reference>
<dbReference type="OMA" id="QQGWEIP"/>
<accession>A0A1B6PJY2</accession>
<evidence type="ECO:0000313" key="2">
    <source>
        <dbReference type="EMBL" id="KXG25968.1"/>
    </source>
</evidence>
<organism evidence="2 3">
    <name type="scientific">Sorghum bicolor</name>
    <name type="common">Sorghum</name>
    <name type="synonym">Sorghum vulgare</name>
    <dbReference type="NCBI Taxonomy" id="4558"/>
    <lineage>
        <taxon>Eukaryota</taxon>
        <taxon>Viridiplantae</taxon>
        <taxon>Streptophyta</taxon>
        <taxon>Embryophyta</taxon>
        <taxon>Tracheophyta</taxon>
        <taxon>Spermatophyta</taxon>
        <taxon>Magnoliopsida</taxon>
        <taxon>Liliopsida</taxon>
        <taxon>Poales</taxon>
        <taxon>Poaceae</taxon>
        <taxon>PACMAD clade</taxon>
        <taxon>Panicoideae</taxon>
        <taxon>Andropogonodae</taxon>
        <taxon>Andropogoneae</taxon>
        <taxon>Sorghinae</taxon>
        <taxon>Sorghum</taxon>
    </lineage>
</organism>
<dbReference type="Gramene" id="KXG25968">
    <property type="protein sequence ID" value="KXG25968"/>
    <property type="gene ID" value="SORBI_3006G037900"/>
</dbReference>
<dbReference type="Proteomes" id="UP000000768">
    <property type="component" value="Chromosome 6"/>
</dbReference>
<feature type="region of interest" description="Disordered" evidence="1">
    <location>
        <begin position="1"/>
        <end position="76"/>
    </location>
</feature>
<dbReference type="EMBL" id="CM000765">
    <property type="protein sequence ID" value="KXG25968.1"/>
    <property type="molecule type" value="Genomic_DNA"/>
</dbReference>
<dbReference type="InParanoid" id="A0A1B6PJY2"/>
<keyword evidence="3" id="KW-1185">Reference proteome</keyword>
<reference evidence="2 3" key="1">
    <citation type="journal article" date="2009" name="Nature">
        <title>The Sorghum bicolor genome and the diversification of grasses.</title>
        <authorList>
            <person name="Paterson A.H."/>
            <person name="Bowers J.E."/>
            <person name="Bruggmann R."/>
            <person name="Dubchak I."/>
            <person name="Grimwood J."/>
            <person name="Gundlach H."/>
            <person name="Haberer G."/>
            <person name="Hellsten U."/>
            <person name="Mitros T."/>
            <person name="Poliakov A."/>
            <person name="Schmutz J."/>
            <person name="Spannagl M."/>
            <person name="Tang H."/>
            <person name="Wang X."/>
            <person name="Wicker T."/>
            <person name="Bharti A.K."/>
            <person name="Chapman J."/>
            <person name="Feltus F.A."/>
            <person name="Gowik U."/>
            <person name="Grigoriev I.V."/>
            <person name="Lyons E."/>
            <person name="Maher C.A."/>
            <person name="Martis M."/>
            <person name="Narechania A."/>
            <person name="Otillar R.P."/>
            <person name="Penning B.W."/>
            <person name="Salamov A.A."/>
            <person name="Wang Y."/>
            <person name="Zhang L."/>
            <person name="Carpita N.C."/>
            <person name="Freeling M."/>
            <person name="Gingle A.R."/>
            <person name="Hash C.T."/>
            <person name="Keller B."/>
            <person name="Klein P."/>
            <person name="Kresovich S."/>
            <person name="McCann M.C."/>
            <person name="Ming R."/>
            <person name="Peterson D.G."/>
            <person name="Mehboob-ur-Rahman"/>
            <person name="Ware D."/>
            <person name="Westhoff P."/>
            <person name="Mayer K.F."/>
            <person name="Messing J."/>
            <person name="Rokhsar D.S."/>
        </authorList>
    </citation>
    <scope>NUCLEOTIDE SEQUENCE [LARGE SCALE GENOMIC DNA]</scope>
    <source>
        <strain evidence="3">cv. BTx623</strain>
    </source>
</reference>
<protein>
    <submittedName>
        <fullName evidence="2">Uncharacterized protein</fullName>
    </submittedName>
</protein>
<dbReference type="AlphaFoldDB" id="A0A1B6PJY2"/>
<sequence length="76" mass="7630">MQQLGQQQGWEIPAQLLAPPPPPYRRESTPHASGAASNHVGGSPGSHGVLCTPRPSPGSQGGASQPSPGSHTGQSS</sequence>
<proteinExistence type="predicted"/>
<gene>
    <name evidence="2" type="ORF">SORBI_3006G037900</name>
</gene>
<evidence type="ECO:0000256" key="1">
    <source>
        <dbReference type="SAM" id="MobiDB-lite"/>
    </source>
</evidence>
<evidence type="ECO:0000313" key="3">
    <source>
        <dbReference type="Proteomes" id="UP000000768"/>
    </source>
</evidence>